<dbReference type="RefSeq" id="WP_220191860.1">
    <property type="nucleotide sequence ID" value="NZ_BNJF01000001.1"/>
</dbReference>
<dbReference type="Gene3D" id="3.40.50.20">
    <property type="match status" value="1"/>
</dbReference>
<gene>
    <name evidence="6" type="ORF">KSX_04710</name>
</gene>
<evidence type="ECO:0000256" key="4">
    <source>
        <dbReference type="PROSITE-ProRule" id="PRU00409"/>
    </source>
</evidence>
<dbReference type="PROSITE" id="PS50975">
    <property type="entry name" value="ATP_GRASP"/>
    <property type="match status" value="1"/>
</dbReference>
<keyword evidence="2 4" id="KW-0547">Nucleotide-binding</keyword>
<dbReference type="Pfam" id="PF13535">
    <property type="entry name" value="ATP-grasp_4"/>
    <property type="match status" value="1"/>
</dbReference>
<dbReference type="SMART" id="SM01209">
    <property type="entry name" value="GARS_A"/>
    <property type="match status" value="1"/>
</dbReference>
<dbReference type="SUPFAM" id="SSF56059">
    <property type="entry name" value="Glutathione synthetase ATP-binding domain-like"/>
    <property type="match status" value="1"/>
</dbReference>
<dbReference type="InterPro" id="IPR011761">
    <property type="entry name" value="ATP-grasp"/>
</dbReference>
<dbReference type="AlphaFoldDB" id="A0A8J3HWT5"/>
<dbReference type="InterPro" id="IPR040570">
    <property type="entry name" value="LAL_C2"/>
</dbReference>
<dbReference type="GO" id="GO:0005524">
    <property type="term" value="F:ATP binding"/>
    <property type="evidence" value="ECO:0007669"/>
    <property type="project" value="UniProtKB-UniRule"/>
</dbReference>
<evidence type="ECO:0000313" key="6">
    <source>
        <dbReference type="EMBL" id="GHO42308.1"/>
    </source>
</evidence>
<keyword evidence="1" id="KW-0436">Ligase</keyword>
<dbReference type="EMBL" id="BNJF01000001">
    <property type="protein sequence ID" value="GHO42308.1"/>
    <property type="molecule type" value="Genomic_DNA"/>
</dbReference>
<dbReference type="PANTHER" id="PTHR43585">
    <property type="entry name" value="FUMIPYRROLE BIOSYNTHESIS PROTEIN C"/>
    <property type="match status" value="1"/>
</dbReference>
<keyword evidence="7" id="KW-1185">Reference proteome</keyword>
<protein>
    <submittedName>
        <fullName evidence="6">Phosphoribosylglycinamide synthetase</fullName>
    </submittedName>
</protein>
<dbReference type="PANTHER" id="PTHR43585:SF2">
    <property type="entry name" value="ATP-GRASP ENZYME FSQD"/>
    <property type="match status" value="1"/>
</dbReference>
<feature type="domain" description="ATP-grasp" evidence="5">
    <location>
        <begin position="120"/>
        <end position="319"/>
    </location>
</feature>
<comment type="caution">
    <text evidence="6">The sequence shown here is derived from an EMBL/GenBank/DDBJ whole genome shotgun (WGS) entry which is preliminary data.</text>
</comment>
<dbReference type="GO" id="GO:0016874">
    <property type="term" value="F:ligase activity"/>
    <property type="evidence" value="ECO:0007669"/>
    <property type="project" value="UniProtKB-KW"/>
</dbReference>
<keyword evidence="3 4" id="KW-0067">ATP-binding</keyword>
<dbReference type="Pfam" id="PF18603">
    <property type="entry name" value="LAL_C2"/>
    <property type="match status" value="1"/>
</dbReference>
<dbReference type="InterPro" id="IPR041472">
    <property type="entry name" value="BL00235/CARNS1_N"/>
</dbReference>
<organism evidence="6 7">
    <name type="scientific">Ktedonospora formicarum</name>
    <dbReference type="NCBI Taxonomy" id="2778364"/>
    <lineage>
        <taxon>Bacteria</taxon>
        <taxon>Bacillati</taxon>
        <taxon>Chloroflexota</taxon>
        <taxon>Ktedonobacteria</taxon>
        <taxon>Ktedonobacterales</taxon>
        <taxon>Ktedonobacteraceae</taxon>
        <taxon>Ktedonospora</taxon>
    </lineage>
</organism>
<proteinExistence type="predicted"/>
<dbReference type="InterPro" id="IPR052032">
    <property type="entry name" value="ATP-dep_AA_Ligase"/>
</dbReference>
<evidence type="ECO:0000256" key="2">
    <source>
        <dbReference type="ARBA" id="ARBA00022741"/>
    </source>
</evidence>
<dbReference type="Proteomes" id="UP000612362">
    <property type="component" value="Unassembled WGS sequence"/>
</dbReference>
<evidence type="ECO:0000313" key="7">
    <source>
        <dbReference type="Proteomes" id="UP000612362"/>
    </source>
</evidence>
<evidence type="ECO:0000256" key="1">
    <source>
        <dbReference type="ARBA" id="ARBA00022598"/>
    </source>
</evidence>
<dbReference type="Gene3D" id="3.30.470.20">
    <property type="entry name" value="ATP-grasp fold, B domain"/>
    <property type="match status" value="1"/>
</dbReference>
<sequence>MSQSQKTHILIIGPTGSGLLYMTAARALGMHVSVLTVDEIEYDLPEAMRCAIDDLIMVEDWNMEGLLRHALDLHHKLPLSGVVAGDEFRVDETAFIARTLDLAGITPEVMEGVRNKAITRARLASNGVYVPNFAVASTLEEVIEASKRIAFPCVIKPVNLAGSVGVCRVHNRDELIRAYHDALNKDNYRKDFPSCMEVIIEDFLVGTEYSVDGYVSSDGIEVISATEARLGREPHFQEIGHLSYRLQDLPFHRSLETYIRSVVKALGIKSGPFHSEIMMTKDGPALIEIAARLAGDHLPELVEKVSGICMPESVLAALTGYEMPERKKPQSQVAVIQYIVEPRLAGLSYRELRGWDEVLALPSVFHSAISIKPGEPIPLQEDFRSRIACVMYLAESREQALQIWDYIEQKVTVIA</sequence>
<dbReference type="GO" id="GO:0046872">
    <property type="term" value="F:metal ion binding"/>
    <property type="evidence" value="ECO:0007669"/>
    <property type="project" value="InterPro"/>
</dbReference>
<evidence type="ECO:0000256" key="3">
    <source>
        <dbReference type="ARBA" id="ARBA00022840"/>
    </source>
</evidence>
<reference evidence="6" key="1">
    <citation type="submission" date="2020-10" db="EMBL/GenBank/DDBJ databases">
        <title>Taxonomic study of unclassified bacteria belonging to the class Ktedonobacteria.</title>
        <authorList>
            <person name="Yabe S."/>
            <person name="Wang C.M."/>
            <person name="Zheng Y."/>
            <person name="Sakai Y."/>
            <person name="Cavaletti L."/>
            <person name="Monciardini P."/>
            <person name="Donadio S."/>
        </authorList>
    </citation>
    <scope>NUCLEOTIDE SEQUENCE</scope>
    <source>
        <strain evidence="6">SOSP1-1</strain>
    </source>
</reference>
<dbReference type="Pfam" id="PF18130">
    <property type="entry name" value="ATPgrasp_N"/>
    <property type="match status" value="1"/>
</dbReference>
<name>A0A8J3HWT5_9CHLR</name>
<accession>A0A8J3HWT5</accession>
<evidence type="ECO:0000259" key="5">
    <source>
        <dbReference type="PROSITE" id="PS50975"/>
    </source>
</evidence>